<keyword evidence="1" id="KW-0808">Transferase</keyword>
<comment type="caution">
    <text evidence="1">The sequence shown here is derived from an EMBL/GenBank/DDBJ whole genome shotgun (WGS) entry which is preliminary data.</text>
</comment>
<dbReference type="EMBL" id="JAENHL010000007">
    <property type="protein sequence ID" value="MBK1868744.1"/>
    <property type="molecule type" value="Genomic_DNA"/>
</dbReference>
<keyword evidence="1" id="KW-0418">Kinase</keyword>
<reference evidence="1" key="1">
    <citation type="submission" date="2021-01" db="EMBL/GenBank/DDBJ databases">
        <authorList>
            <person name="Sun Q."/>
        </authorList>
    </citation>
    <scope>NUCLEOTIDE SEQUENCE</scope>
    <source>
        <strain evidence="1">YIM B02566</strain>
    </source>
</reference>
<proteinExistence type="predicted"/>
<dbReference type="Proteomes" id="UP000616151">
    <property type="component" value="Unassembled WGS sequence"/>
</dbReference>
<accession>A0ACC5R7U8</accession>
<name>A0ACC5R7U8_9HYPH</name>
<evidence type="ECO:0000313" key="2">
    <source>
        <dbReference type="Proteomes" id="UP000616151"/>
    </source>
</evidence>
<protein>
    <submittedName>
        <fullName evidence="1">N-acetylglucosamine kinase</fullName>
    </submittedName>
</protein>
<keyword evidence="2" id="KW-1185">Reference proteome</keyword>
<gene>
    <name evidence="1" type="ORF">JHL16_20475</name>
</gene>
<evidence type="ECO:0000313" key="1">
    <source>
        <dbReference type="EMBL" id="MBK1868744.1"/>
    </source>
</evidence>
<sequence>MIDRVLFMGVDGGGTKCRVRLRDRSGASVAEAVGGLANLYQDLEAAIATIRATMAETLRQAGLTETDRRSIHVGLGLAGAVTEETTSAVRQALQDFGSASVDVDGYAAFLGAHDGGDGGIVIAGTGSAGLAVVKGERHWIGGFGFWLGDQGSGAILGRGALRRAALALDNLIPSSPLLEEILAEFHRDRDGFADWARHALPRDYARYAPRIFAAATSGDRYGAELVEEAARAVARLARELLARGAPSVALVGGLAKPLTPFMPEELTAHLIAPKRDALDGAIMMARRAAGLTGWNI</sequence>
<organism evidence="1 2">
    <name type="scientific">Taklimakanibacter albus</name>
    <dbReference type="NCBI Taxonomy" id="2800327"/>
    <lineage>
        <taxon>Bacteria</taxon>
        <taxon>Pseudomonadati</taxon>
        <taxon>Pseudomonadota</taxon>
        <taxon>Alphaproteobacteria</taxon>
        <taxon>Hyphomicrobiales</taxon>
        <taxon>Aestuariivirgaceae</taxon>
        <taxon>Taklimakanibacter</taxon>
    </lineage>
</organism>